<proteinExistence type="predicted"/>
<evidence type="ECO:0000313" key="1">
    <source>
        <dbReference type="EMBL" id="CAK7344221.1"/>
    </source>
</evidence>
<sequence length="55" mass="6377">MDGYHLGSWIMMCKKFFATRGKRTGRPSLCYSWIKKEGFNGGRFKQDSLLEKSVV</sequence>
<name>A0AAV1S3Z7_9ROSI</name>
<gene>
    <name evidence="1" type="ORF">DCAF_LOCUS17682</name>
</gene>
<reference evidence="1 2" key="1">
    <citation type="submission" date="2024-01" db="EMBL/GenBank/DDBJ databases">
        <authorList>
            <person name="Waweru B."/>
        </authorList>
    </citation>
    <scope>NUCLEOTIDE SEQUENCE [LARGE SCALE GENOMIC DNA]</scope>
</reference>
<dbReference type="EMBL" id="CAWUPB010001161">
    <property type="protein sequence ID" value="CAK7344221.1"/>
    <property type="molecule type" value="Genomic_DNA"/>
</dbReference>
<evidence type="ECO:0000313" key="2">
    <source>
        <dbReference type="Proteomes" id="UP001314170"/>
    </source>
</evidence>
<dbReference type="AlphaFoldDB" id="A0AAV1S3Z7"/>
<dbReference type="Proteomes" id="UP001314170">
    <property type="component" value="Unassembled WGS sequence"/>
</dbReference>
<accession>A0AAV1S3Z7</accession>
<protein>
    <submittedName>
        <fullName evidence="1">Uncharacterized protein</fullName>
    </submittedName>
</protein>
<comment type="caution">
    <text evidence="1">The sequence shown here is derived from an EMBL/GenBank/DDBJ whole genome shotgun (WGS) entry which is preliminary data.</text>
</comment>
<keyword evidence="2" id="KW-1185">Reference proteome</keyword>
<organism evidence="1 2">
    <name type="scientific">Dovyalis caffra</name>
    <dbReference type="NCBI Taxonomy" id="77055"/>
    <lineage>
        <taxon>Eukaryota</taxon>
        <taxon>Viridiplantae</taxon>
        <taxon>Streptophyta</taxon>
        <taxon>Embryophyta</taxon>
        <taxon>Tracheophyta</taxon>
        <taxon>Spermatophyta</taxon>
        <taxon>Magnoliopsida</taxon>
        <taxon>eudicotyledons</taxon>
        <taxon>Gunneridae</taxon>
        <taxon>Pentapetalae</taxon>
        <taxon>rosids</taxon>
        <taxon>fabids</taxon>
        <taxon>Malpighiales</taxon>
        <taxon>Salicaceae</taxon>
        <taxon>Flacourtieae</taxon>
        <taxon>Dovyalis</taxon>
    </lineage>
</organism>